<organism evidence="9 10">
    <name type="scientific">Nocardiopsis mwathae</name>
    <dbReference type="NCBI Taxonomy" id="1472723"/>
    <lineage>
        <taxon>Bacteria</taxon>
        <taxon>Bacillati</taxon>
        <taxon>Actinomycetota</taxon>
        <taxon>Actinomycetes</taxon>
        <taxon>Streptosporangiales</taxon>
        <taxon>Nocardiopsidaceae</taxon>
        <taxon>Nocardiopsis</taxon>
    </lineage>
</organism>
<keyword evidence="7" id="KW-0472">Membrane</keyword>
<evidence type="ECO:0000259" key="8">
    <source>
        <dbReference type="Pfam" id="PF01435"/>
    </source>
</evidence>
<name>A0A7W9YJK5_9ACTN</name>
<reference evidence="9 10" key="1">
    <citation type="submission" date="2020-08" db="EMBL/GenBank/DDBJ databases">
        <title>Sequencing the genomes of 1000 actinobacteria strains.</title>
        <authorList>
            <person name="Klenk H.-P."/>
        </authorList>
    </citation>
    <scope>NUCLEOTIDE SEQUENCE [LARGE SCALE GENOMIC DNA]</scope>
    <source>
        <strain evidence="9 10">DSM 46659</strain>
    </source>
</reference>
<feature type="transmembrane region" description="Helical" evidence="7">
    <location>
        <begin position="94"/>
        <end position="119"/>
    </location>
</feature>
<keyword evidence="1 6" id="KW-0645">Protease</keyword>
<proteinExistence type="inferred from homology"/>
<evidence type="ECO:0000313" key="9">
    <source>
        <dbReference type="EMBL" id="MBB6173335.1"/>
    </source>
</evidence>
<dbReference type="Gene3D" id="3.30.2010.10">
    <property type="entry name" value="Metalloproteases ('zincins'), catalytic domain"/>
    <property type="match status" value="1"/>
</dbReference>
<evidence type="ECO:0000256" key="6">
    <source>
        <dbReference type="RuleBase" id="RU003983"/>
    </source>
</evidence>
<accession>A0A7W9YJK5</accession>
<dbReference type="InterPro" id="IPR001915">
    <property type="entry name" value="Peptidase_M48"/>
</dbReference>
<evidence type="ECO:0000256" key="2">
    <source>
        <dbReference type="ARBA" id="ARBA00022723"/>
    </source>
</evidence>
<dbReference type="GO" id="GO:0046872">
    <property type="term" value="F:metal ion binding"/>
    <property type="evidence" value="ECO:0007669"/>
    <property type="project" value="UniProtKB-KW"/>
</dbReference>
<feature type="transmembrane region" description="Helical" evidence="7">
    <location>
        <begin position="40"/>
        <end position="62"/>
    </location>
</feature>
<evidence type="ECO:0000313" key="10">
    <source>
        <dbReference type="Proteomes" id="UP000546642"/>
    </source>
</evidence>
<keyword evidence="2" id="KW-0479">Metal-binding</keyword>
<dbReference type="GO" id="GO:0006508">
    <property type="term" value="P:proteolysis"/>
    <property type="evidence" value="ECO:0007669"/>
    <property type="project" value="UniProtKB-KW"/>
</dbReference>
<dbReference type="Pfam" id="PF01435">
    <property type="entry name" value="Peptidase_M48"/>
    <property type="match status" value="1"/>
</dbReference>
<keyword evidence="7" id="KW-1133">Transmembrane helix</keyword>
<dbReference type="PANTHER" id="PTHR34978:SF3">
    <property type="entry name" value="SLR0241 PROTEIN"/>
    <property type="match status" value="1"/>
</dbReference>
<comment type="cofactor">
    <cofactor evidence="6">
        <name>Zn(2+)</name>
        <dbReference type="ChEBI" id="CHEBI:29105"/>
    </cofactor>
    <text evidence="6">Binds 1 zinc ion per subunit.</text>
</comment>
<evidence type="ECO:0000256" key="5">
    <source>
        <dbReference type="ARBA" id="ARBA00023049"/>
    </source>
</evidence>
<dbReference type="PANTHER" id="PTHR34978">
    <property type="entry name" value="POSSIBLE SENSOR-TRANSDUCER PROTEIN BLAR"/>
    <property type="match status" value="1"/>
</dbReference>
<dbReference type="EMBL" id="JACHDS010000001">
    <property type="protein sequence ID" value="MBB6173335.1"/>
    <property type="molecule type" value="Genomic_DNA"/>
</dbReference>
<comment type="similarity">
    <text evidence="6">Belongs to the peptidase M48 family.</text>
</comment>
<evidence type="ECO:0000256" key="7">
    <source>
        <dbReference type="SAM" id="Phobius"/>
    </source>
</evidence>
<evidence type="ECO:0000256" key="4">
    <source>
        <dbReference type="ARBA" id="ARBA00022833"/>
    </source>
</evidence>
<dbReference type="GO" id="GO:0004222">
    <property type="term" value="F:metalloendopeptidase activity"/>
    <property type="evidence" value="ECO:0007669"/>
    <property type="project" value="InterPro"/>
</dbReference>
<dbReference type="AlphaFoldDB" id="A0A7W9YJK5"/>
<comment type="caution">
    <text evidence="9">The sequence shown here is derived from an EMBL/GenBank/DDBJ whole genome shotgun (WGS) entry which is preliminary data.</text>
</comment>
<keyword evidence="10" id="KW-1185">Reference proteome</keyword>
<dbReference type="InterPro" id="IPR052173">
    <property type="entry name" value="Beta-lactam_resp_regulator"/>
</dbReference>
<feature type="domain" description="Peptidase M48" evidence="8">
    <location>
        <begin position="149"/>
        <end position="199"/>
    </location>
</feature>
<evidence type="ECO:0000256" key="3">
    <source>
        <dbReference type="ARBA" id="ARBA00022801"/>
    </source>
</evidence>
<dbReference type="CDD" id="cd07326">
    <property type="entry name" value="M56_BlaR1_MecR1_like"/>
    <property type="match status" value="1"/>
</dbReference>
<dbReference type="RefSeq" id="WP_184076667.1">
    <property type="nucleotide sequence ID" value="NZ_JACHDS010000001.1"/>
</dbReference>
<sequence length="320" mass="32507">MTPGAALLLAAAYTVALGAFGPRLLARLHDAARRAPGTALLAVVALATSWAAALLSVGLLLLARVTGGLGLAALIELCVATVCTVFGSPGDPNVSALAALAAPAATLGRLACCAATRGYRGWRWSSRHRAMLDHVATRRRVRGADVWLLPTGQASAYCVGGPGARIVLTQGALDTLDGDQLAAVVAHERAHLRGRHHLLLGWVRILDSAFPCVPLLRRAAPLTAELAEWAADDRAACGHDRRVVARAIAAMAPAPGSAALAAGGGEVVERVRRLVRPASGGPAAPRALTATVAALATAAAACVLLAPITATSFGLTCGMV</sequence>
<dbReference type="Proteomes" id="UP000546642">
    <property type="component" value="Unassembled WGS sequence"/>
</dbReference>
<gene>
    <name evidence="9" type="ORF">HNR23_003395</name>
</gene>
<keyword evidence="4 6" id="KW-0862">Zinc</keyword>
<keyword evidence="3 6" id="KW-0378">Hydrolase</keyword>
<keyword evidence="7" id="KW-0812">Transmembrane</keyword>
<feature type="transmembrane region" description="Helical" evidence="7">
    <location>
        <begin position="69"/>
        <end position="88"/>
    </location>
</feature>
<protein>
    <recommendedName>
        <fullName evidence="8">Peptidase M48 domain-containing protein</fullName>
    </recommendedName>
</protein>
<evidence type="ECO:0000256" key="1">
    <source>
        <dbReference type="ARBA" id="ARBA00022670"/>
    </source>
</evidence>
<keyword evidence="5 6" id="KW-0482">Metalloprotease</keyword>